<keyword evidence="3" id="KW-1003">Cell membrane</keyword>
<evidence type="ECO:0000256" key="4">
    <source>
        <dbReference type="ARBA" id="ARBA00022692"/>
    </source>
</evidence>
<evidence type="ECO:0000313" key="9">
    <source>
        <dbReference type="EMBL" id="AJI23246.1"/>
    </source>
</evidence>
<dbReference type="CDD" id="cd06261">
    <property type="entry name" value="TM_PBP2"/>
    <property type="match status" value="1"/>
</dbReference>
<accession>A0A0B6AI90</accession>
<dbReference type="InterPro" id="IPR050366">
    <property type="entry name" value="BP-dependent_transpt_permease"/>
</dbReference>
<keyword evidence="6 8" id="KW-0472">Membrane</keyword>
<evidence type="ECO:0000256" key="5">
    <source>
        <dbReference type="ARBA" id="ARBA00022989"/>
    </source>
</evidence>
<dbReference type="InterPro" id="IPR053385">
    <property type="entry name" value="ABC_transport_permease"/>
</dbReference>
<dbReference type="Proteomes" id="UP000031829">
    <property type="component" value="Chromosome"/>
</dbReference>
<feature type="transmembrane region" description="Helical" evidence="8">
    <location>
        <begin position="164"/>
        <end position="182"/>
    </location>
</feature>
<dbReference type="EMBL" id="CP009920">
    <property type="protein sequence ID" value="AJI23246.1"/>
    <property type="molecule type" value="Genomic_DNA"/>
</dbReference>
<dbReference type="PROSITE" id="PS50928">
    <property type="entry name" value="ABC_TM1"/>
    <property type="match status" value="1"/>
</dbReference>
<dbReference type="Pfam" id="PF00528">
    <property type="entry name" value="BPD_transp_1"/>
    <property type="match status" value="1"/>
</dbReference>
<dbReference type="InterPro" id="IPR000515">
    <property type="entry name" value="MetI-like"/>
</dbReference>
<dbReference type="Gene3D" id="1.10.3720.10">
    <property type="entry name" value="MetI-like"/>
    <property type="match status" value="1"/>
</dbReference>
<protein>
    <submittedName>
        <fullName evidence="9">Binding--dependent transport system inner membrane component family protein</fullName>
    </submittedName>
</protein>
<feature type="transmembrane region" description="Helical" evidence="8">
    <location>
        <begin position="117"/>
        <end position="144"/>
    </location>
</feature>
<name>A0A0B6AI90_PRIM2</name>
<dbReference type="GO" id="GO:0055085">
    <property type="term" value="P:transmembrane transport"/>
    <property type="evidence" value="ECO:0007669"/>
    <property type="project" value="InterPro"/>
</dbReference>
<dbReference type="SUPFAM" id="SSF161098">
    <property type="entry name" value="MetI-like"/>
    <property type="match status" value="1"/>
</dbReference>
<feature type="transmembrane region" description="Helical" evidence="8">
    <location>
        <begin position="189"/>
        <end position="211"/>
    </location>
</feature>
<dbReference type="NCBIfam" id="NF045474">
    <property type="entry name" value="Opp2C"/>
    <property type="match status" value="1"/>
</dbReference>
<dbReference type="AlphaFoldDB" id="A0A0B6AI90"/>
<evidence type="ECO:0000256" key="3">
    <source>
        <dbReference type="ARBA" id="ARBA00022475"/>
    </source>
</evidence>
<comment type="similarity">
    <text evidence="7">Belongs to the binding-protein-dependent transport system permease family. OppBC subfamily.</text>
</comment>
<dbReference type="PANTHER" id="PTHR43386">
    <property type="entry name" value="OLIGOPEPTIDE TRANSPORT SYSTEM PERMEASE PROTEIN APPC"/>
    <property type="match status" value="1"/>
</dbReference>
<feature type="transmembrane region" description="Helical" evidence="8">
    <location>
        <begin position="231"/>
        <end position="256"/>
    </location>
</feature>
<feature type="transmembrane region" description="Helical" evidence="8">
    <location>
        <begin position="76"/>
        <end position="96"/>
    </location>
</feature>
<evidence type="ECO:0000256" key="8">
    <source>
        <dbReference type="RuleBase" id="RU363032"/>
    </source>
</evidence>
<evidence type="ECO:0000256" key="2">
    <source>
        <dbReference type="ARBA" id="ARBA00022448"/>
    </source>
</evidence>
<dbReference type="KEGG" id="bmeg:BG04_5372"/>
<keyword evidence="4 8" id="KW-0812">Transmembrane</keyword>
<sequence length="268" mass="29165">MKKPQLPFVVISVCGIALILFCLFGSQLTPMDPTQVNMQDRLQKSTGDHWLGTDHLGRDLFSRIVAGAQTTIGTSFLVLALSLLIGVPVGLVSAYIGGKIDRFLMRIVDAFLAFPDYIAAIVLSGLLGPGLFNLIAAMVIVKWVGYARVVRSIVLQEKSKEYVLVAKLNGVGTLPLILRHFLPHVGGHILVLATLDIGKIILMMASLSYIGLGTQPPTPEWGTMLNEGRAYFYNAPQLMLIPGVAIILFVLAFTALGEYIRGKYQVNQ</sequence>
<evidence type="ECO:0000256" key="1">
    <source>
        <dbReference type="ARBA" id="ARBA00004651"/>
    </source>
</evidence>
<dbReference type="InterPro" id="IPR035906">
    <property type="entry name" value="MetI-like_sf"/>
</dbReference>
<dbReference type="HOGENOM" id="CLU_028518_5_3_9"/>
<evidence type="ECO:0000256" key="7">
    <source>
        <dbReference type="ARBA" id="ARBA00024202"/>
    </source>
</evidence>
<gene>
    <name evidence="9" type="ORF">BG04_5372</name>
</gene>
<dbReference type="GeneID" id="93643320"/>
<keyword evidence="5 8" id="KW-1133">Transmembrane helix</keyword>
<evidence type="ECO:0000313" key="10">
    <source>
        <dbReference type="Proteomes" id="UP000031829"/>
    </source>
</evidence>
<dbReference type="RefSeq" id="WP_034651053.1">
    <property type="nucleotide sequence ID" value="NZ_BCVB01000011.1"/>
</dbReference>
<proteinExistence type="inferred from homology"/>
<reference evidence="9 10" key="1">
    <citation type="journal article" date="2015" name="Genome Announc.">
        <title>Complete genome sequences for 35 biothreat assay-relevant bacillus species.</title>
        <authorList>
            <person name="Johnson S.L."/>
            <person name="Daligault H.E."/>
            <person name="Davenport K.W."/>
            <person name="Jaissle J."/>
            <person name="Frey K.G."/>
            <person name="Ladner J.T."/>
            <person name="Broomall S.M."/>
            <person name="Bishop-Lilly K.A."/>
            <person name="Bruce D.C."/>
            <person name="Gibbons H.S."/>
            <person name="Coyne S.R."/>
            <person name="Lo C.C."/>
            <person name="Meincke L."/>
            <person name="Munk A.C."/>
            <person name="Koroleva G.I."/>
            <person name="Rosenzweig C.N."/>
            <person name="Palacios G.F."/>
            <person name="Redden C.L."/>
            <person name="Minogue T.D."/>
            <person name="Chain P.S."/>
        </authorList>
    </citation>
    <scope>NUCLEOTIDE SEQUENCE [LARGE SCALE GENOMIC DNA]</scope>
    <source>
        <strain evidence="10">ATCC 14581 / DSM 32 / JCM 2506 / NBRC 15308 / NCIMB 9376 / NCTC 10342 / NRRL B-14308 / VKM B-512</strain>
    </source>
</reference>
<evidence type="ECO:0000256" key="6">
    <source>
        <dbReference type="ARBA" id="ARBA00023136"/>
    </source>
</evidence>
<comment type="subcellular location">
    <subcellularLocation>
        <location evidence="1 8">Cell membrane</location>
        <topology evidence="1 8">Multi-pass membrane protein</topology>
    </subcellularLocation>
</comment>
<organism evidence="9 10">
    <name type="scientific">Priestia megaterium (strain ATCC 14581 / DSM 32 / CCUG 1817 / JCM 2506 / NBRC 15308 / NCIMB 9376 / NCTC 10342 / NRRL B-14308 / VKM B-512 / Ford 19)</name>
    <name type="common">Bacillus megaterium</name>
    <dbReference type="NCBI Taxonomy" id="1348623"/>
    <lineage>
        <taxon>Bacteria</taxon>
        <taxon>Bacillati</taxon>
        <taxon>Bacillota</taxon>
        <taxon>Bacilli</taxon>
        <taxon>Bacillales</taxon>
        <taxon>Bacillaceae</taxon>
        <taxon>Priestia</taxon>
    </lineage>
</organism>
<dbReference type="GO" id="GO:0005886">
    <property type="term" value="C:plasma membrane"/>
    <property type="evidence" value="ECO:0007669"/>
    <property type="project" value="UniProtKB-SubCell"/>
</dbReference>
<keyword evidence="2 8" id="KW-0813">Transport</keyword>
<dbReference type="PANTHER" id="PTHR43386:SF1">
    <property type="entry name" value="D,D-DIPEPTIDE TRANSPORT SYSTEM PERMEASE PROTEIN DDPC-RELATED"/>
    <property type="match status" value="1"/>
</dbReference>
<feature type="transmembrane region" description="Helical" evidence="8">
    <location>
        <begin position="7"/>
        <end position="28"/>
    </location>
</feature>